<dbReference type="AlphaFoldDB" id="A0A835YRL5"/>
<evidence type="ECO:0000256" key="1">
    <source>
        <dbReference type="SAM" id="MobiDB-lite"/>
    </source>
</evidence>
<comment type="caution">
    <text evidence="2">The sequence shown here is derived from an EMBL/GenBank/DDBJ whole genome shotgun (WGS) entry which is preliminary data.</text>
</comment>
<feature type="compositionally biased region" description="Low complexity" evidence="1">
    <location>
        <begin position="235"/>
        <end position="258"/>
    </location>
</feature>
<gene>
    <name evidence="2" type="ORF">JKP88DRAFT_263974</name>
</gene>
<organism evidence="2 3">
    <name type="scientific">Tribonema minus</name>
    <dbReference type="NCBI Taxonomy" id="303371"/>
    <lineage>
        <taxon>Eukaryota</taxon>
        <taxon>Sar</taxon>
        <taxon>Stramenopiles</taxon>
        <taxon>Ochrophyta</taxon>
        <taxon>PX clade</taxon>
        <taxon>Xanthophyceae</taxon>
        <taxon>Tribonematales</taxon>
        <taxon>Tribonemataceae</taxon>
        <taxon>Tribonema</taxon>
    </lineage>
</organism>
<keyword evidence="3" id="KW-1185">Reference proteome</keyword>
<dbReference type="Proteomes" id="UP000664859">
    <property type="component" value="Unassembled WGS sequence"/>
</dbReference>
<evidence type="ECO:0000313" key="2">
    <source>
        <dbReference type="EMBL" id="KAG5180301.1"/>
    </source>
</evidence>
<name>A0A835YRL5_9STRA</name>
<reference evidence="2" key="1">
    <citation type="submission" date="2021-02" db="EMBL/GenBank/DDBJ databases">
        <title>First Annotated Genome of the Yellow-green Alga Tribonema minus.</title>
        <authorList>
            <person name="Mahan K.M."/>
        </authorList>
    </citation>
    <scope>NUCLEOTIDE SEQUENCE</scope>
    <source>
        <strain evidence="2">UTEX B ZZ1240</strain>
    </source>
</reference>
<dbReference type="EMBL" id="JAFCMP010000401">
    <property type="protein sequence ID" value="KAG5180301.1"/>
    <property type="molecule type" value="Genomic_DNA"/>
</dbReference>
<feature type="compositionally biased region" description="Low complexity" evidence="1">
    <location>
        <begin position="1190"/>
        <end position="1205"/>
    </location>
</feature>
<feature type="compositionally biased region" description="Polar residues" evidence="1">
    <location>
        <begin position="224"/>
        <end position="234"/>
    </location>
</feature>
<feature type="region of interest" description="Disordered" evidence="1">
    <location>
        <begin position="1138"/>
        <end position="1205"/>
    </location>
</feature>
<feature type="compositionally biased region" description="Low complexity" evidence="1">
    <location>
        <begin position="1139"/>
        <end position="1178"/>
    </location>
</feature>
<feature type="region of interest" description="Disordered" evidence="1">
    <location>
        <begin position="145"/>
        <end position="170"/>
    </location>
</feature>
<protein>
    <submittedName>
        <fullName evidence="2">Uncharacterized protein</fullName>
    </submittedName>
</protein>
<proteinExistence type="predicted"/>
<sequence length="1264" mass="139354">MNHQCMRQSLDTTAPTALPLRDDAKTTAWQLQRQTTGGSKAARASGHYTALRIPNSGNMVRKDKAWDVFGPLAKGMQAKQMSLISRNGSDILRAKTLKAEAEAKWEELQVDRGPQREVNLTIPIIEELLQQNVTLEQTATHSALFMDGDTQDPRPLYSSSGPSGRPQTRLLDMSTSVDPAAQGITVGMRLRGGEVVVDTSGLTTFKVAAASSAAAAAALARANGGSSPASHASNATRKATASSSPAPAATSRKASLPSTLPPTPAAGAPPRQPHAAPLNLNRYIADLDAIAAVLAEKPTGLILDYCRVFEKQWIRGEVNITGDVEQIGGGRPRNASKKQCAVEFSPLYKKDNHGTFQLLSDDPLAKRASTVEDDHSFYGMEARDDGEEVKLVGLTYVLRNSLDKADKGGRLTKAWQHLLYNAVALWHEGMQVFHMKLHNPDANVKSVHLRDFGSHSRAAGPDIISSEVRTGGIAQAALRRLKCGELLWAGMPHLYDKDIPQTSYLQACWPKFDWDIFNSMEAMTNPNAALQSNHNASSDTVKILFTATSINRIPHCSAVFIPLYQSEWDMIRPRLNSRMVAKHLPSALKDLLRGPFTDSVVLAQLEHLVKATQVGRTGDKETNGYSANTVSNMNSHACHMMDTVTFHVSDGDHRPEMYLERLRNSFTAYQLRIRSIQTEEQAEGQAFGKIQQDGRSPDALKSAALFKTMWINVEGGTWEVLRESLIKHLADRGARWESMMEEFYALLGGVRTAKAHGVEHLVTETGEQLAGDLIEEGYTTHDAASLEMYFNMKLASIVSRRNQDFLLNKASRVYAKLTDDGVWVLFVYMDRPMAKKTSHIRGRGEAGPLQIAIPVPKALADVLVVMLFILRRLRAVLHKAEPDDRVLGLSGANGKQVGKKTFTDAVAEIGAYHLGVPSLGVYVFRHETITTIMDLSRYLRSQNEHKAADTVEQDGARQLGTSVAAMRLAYDNNADAVTMAHDFRAMKDAAVISPSPQPAVEATASPAHAVGEPVFTVPSPPAPAVGEPPFTVPSPPTPAVGEPLASFTVSPPPSADYQQLDHDARARLHQLRYEAECKRLQREDDAHARKVRLETEALAVSLKRKPDMQLDEFRTKRRSTTVDMPIMQPQYTGMWWPHQAPQQQGAQSPQQQRAQSPQQQRAQSPQQQRAQSAQQQRAIHSPESQYTGMQQWPQQQQWPQRPVQQQWPQLPVQQQVQQHFPHMPVMRAAYTDTPAVAQQYPCVAAQAQHTGDDLVWPPMTHGQP</sequence>
<accession>A0A835YRL5</accession>
<feature type="compositionally biased region" description="Polar residues" evidence="1">
    <location>
        <begin position="157"/>
        <end position="166"/>
    </location>
</feature>
<feature type="region of interest" description="Disordered" evidence="1">
    <location>
        <begin position="223"/>
        <end position="274"/>
    </location>
</feature>
<evidence type="ECO:0000313" key="3">
    <source>
        <dbReference type="Proteomes" id="UP000664859"/>
    </source>
</evidence>